<reference evidence="2" key="1">
    <citation type="submission" date="2012-01" db="EMBL/GenBank/DDBJ databases">
        <title>The Genome Sequence of Treponema denticola OTK.</title>
        <authorList>
            <consortium name="The Broad Institute Genome Sequencing Platform"/>
            <person name="Earl A."/>
            <person name="Ward D."/>
            <person name="Feldgarden M."/>
            <person name="Gevers D."/>
            <person name="Blanton J.M."/>
            <person name="Fenno C.J."/>
            <person name="Baranova O.V."/>
            <person name="Mathney J."/>
            <person name="Dewhirst F.E."/>
            <person name="Izard J."/>
            <person name="Young S.K."/>
            <person name="Zeng Q."/>
            <person name="Gargeya S."/>
            <person name="Fitzgerald M."/>
            <person name="Haas B."/>
            <person name="Abouelleil A."/>
            <person name="Alvarado L."/>
            <person name="Arachchi H.M."/>
            <person name="Berlin A."/>
            <person name="Chapman S.B."/>
            <person name="Gearin G."/>
            <person name="Goldberg J."/>
            <person name="Griggs A."/>
            <person name="Gujja S."/>
            <person name="Hansen M."/>
            <person name="Heiman D."/>
            <person name="Howarth C."/>
            <person name="Larimer J."/>
            <person name="Lui A."/>
            <person name="MacDonald P.J.P."/>
            <person name="McCowen C."/>
            <person name="Montmayeur A."/>
            <person name="Murphy C."/>
            <person name="Neiman D."/>
            <person name="Pearson M."/>
            <person name="Priest M."/>
            <person name="Roberts A."/>
            <person name="Saif S."/>
            <person name="Shea T."/>
            <person name="Sisk P."/>
            <person name="Stolte C."/>
            <person name="Sykes S."/>
            <person name="Wortman J."/>
            <person name="Nusbaum C."/>
            <person name="Birren B."/>
        </authorList>
    </citation>
    <scope>NUCLEOTIDE SEQUENCE [LARGE SCALE GENOMIC DNA]</scope>
    <source>
        <strain evidence="2">OTK</strain>
    </source>
</reference>
<dbReference type="AlphaFoldDB" id="A0A0F6MQB6"/>
<dbReference type="PATRIC" id="fig|999434.4.peg.663"/>
<protein>
    <recommendedName>
        <fullName evidence="3">Ig-like domain-containing surface protein</fullName>
    </recommendedName>
</protein>
<dbReference type="InterPro" id="IPR053139">
    <property type="entry name" value="Surface_bspA-like"/>
</dbReference>
<feature type="compositionally biased region" description="Polar residues" evidence="1">
    <location>
        <begin position="33"/>
        <end position="52"/>
    </location>
</feature>
<sequence>MAKKNSRWAVNLTALVLAVGLLMGLFTGCPNGSGPNRPNESAQPNGQVQPTDPSIFKTDGNGVITGYKCAQEALPANLVIPAKIGDEEIKEISLWAFAGCTGLTSIILPANLTEIGGGAFEDCTGLTSVHLPANLTKIGWLAFFGCTGLTSITLPANLTEIGGGAFSGCTGLISLTIDSANTKYKTEGNILYSKDGTTLILAAGGLTSVNIPGTVTTIYWKAFSGCRGLTSISLPANLTEIGGGAFEDCTGLTSISLPANLTEIGGYAFSGCTGLTSITLPANLTTIGGIAFYNCTGLTSVHLPANLTQIGPYAFGGCTGLTSVIFADKNGWAVYYDWEYKNKLADIQQSDLADTSKAAKYLREETDKGGYSNKYWKKN</sequence>
<evidence type="ECO:0000256" key="1">
    <source>
        <dbReference type="SAM" id="MobiDB-lite"/>
    </source>
</evidence>
<gene>
    <name evidence="2" type="ORF">HMPREF9723_00637</name>
</gene>
<dbReference type="PROSITE" id="PS51257">
    <property type="entry name" value="PROKAR_LIPOPROTEIN"/>
    <property type="match status" value="1"/>
</dbReference>
<dbReference type="Gene3D" id="3.80.10.10">
    <property type="entry name" value="Ribonuclease Inhibitor"/>
    <property type="match status" value="1"/>
</dbReference>
<dbReference type="RefSeq" id="WP_002690999.1">
    <property type="nucleotide sequence ID" value="NZ_CM001797.1"/>
</dbReference>
<dbReference type="Proteomes" id="UP000011701">
    <property type="component" value="Chromosome"/>
</dbReference>
<dbReference type="EMBL" id="AGDY01000004">
    <property type="protein sequence ID" value="EMB23499.1"/>
    <property type="molecule type" value="Genomic_DNA"/>
</dbReference>
<evidence type="ECO:0008006" key="3">
    <source>
        <dbReference type="Google" id="ProtNLM"/>
    </source>
</evidence>
<dbReference type="HOGENOM" id="CLU_034334_6_2_12"/>
<accession>A0A0F6MQB6</accession>
<proteinExistence type="predicted"/>
<dbReference type="SUPFAM" id="SSF52058">
    <property type="entry name" value="L domain-like"/>
    <property type="match status" value="1"/>
</dbReference>
<organism evidence="2">
    <name type="scientific">Treponema denticola OTK</name>
    <dbReference type="NCBI Taxonomy" id="999434"/>
    <lineage>
        <taxon>Bacteria</taxon>
        <taxon>Pseudomonadati</taxon>
        <taxon>Spirochaetota</taxon>
        <taxon>Spirochaetia</taxon>
        <taxon>Spirochaetales</taxon>
        <taxon>Treponemataceae</taxon>
        <taxon>Treponema</taxon>
    </lineage>
</organism>
<comment type="caution">
    <text evidence="2">The sequence shown here is derived from an EMBL/GenBank/DDBJ whole genome shotgun (WGS) entry which is preliminary data.</text>
</comment>
<dbReference type="PANTHER" id="PTHR45661">
    <property type="entry name" value="SURFACE ANTIGEN"/>
    <property type="match status" value="1"/>
</dbReference>
<dbReference type="InterPro" id="IPR026906">
    <property type="entry name" value="LRR_5"/>
</dbReference>
<feature type="region of interest" description="Disordered" evidence="1">
    <location>
        <begin position="32"/>
        <end position="54"/>
    </location>
</feature>
<name>A0A0F6MQB6_TREDN</name>
<dbReference type="InterPro" id="IPR032675">
    <property type="entry name" value="LRR_dom_sf"/>
</dbReference>
<dbReference type="Pfam" id="PF13306">
    <property type="entry name" value="LRR_5"/>
    <property type="match status" value="2"/>
</dbReference>
<dbReference type="PANTHER" id="PTHR45661:SF3">
    <property type="entry name" value="IG-LIKE DOMAIN-CONTAINING PROTEIN"/>
    <property type="match status" value="1"/>
</dbReference>
<evidence type="ECO:0000313" key="2">
    <source>
        <dbReference type="EMBL" id="EMB23499.1"/>
    </source>
</evidence>